<accession>A0ABN9Y8V3</accession>
<feature type="non-terminal residue" evidence="2">
    <location>
        <position position="1"/>
    </location>
</feature>
<feature type="compositionally biased region" description="Basic and acidic residues" evidence="1">
    <location>
        <begin position="42"/>
        <end position="51"/>
    </location>
</feature>
<sequence length="123" mass="12811">LGPRLRRLAPSAAGSDGGEKKPPVQPHTRPSAPSPPSSARAPRREGHRAPHLDAAAAAASFGTRPTHSYVQSMGARSADRRRGGGGGGPPPPLADLRRAWARGQRAEGAEEGEEGEEEKEEEG</sequence>
<proteinExistence type="predicted"/>
<feature type="compositionally biased region" description="Acidic residues" evidence="1">
    <location>
        <begin position="109"/>
        <end position="123"/>
    </location>
</feature>
<reference evidence="2" key="1">
    <citation type="submission" date="2023-10" db="EMBL/GenBank/DDBJ databases">
        <authorList>
            <person name="Chen Y."/>
            <person name="Shah S."/>
            <person name="Dougan E. K."/>
            <person name="Thang M."/>
            <person name="Chan C."/>
        </authorList>
    </citation>
    <scope>NUCLEOTIDE SEQUENCE [LARGE SCALE GENOMIC DNA]</scope>
</reference>
<organism evidence="2 3">
    <name type="scientific">Prorocentrum cordatum</name>
    <dbReference type="NCBI Taxonomy" id="2364126"/>
    <lineage>
        <taxon>Eukaryota</taxon>
        <taxon>Sar</taxon>
        <taxon>Alveolata</taxon>
        <taxon>Dinophyceae</taxon>
        <taxon>Prorocentrales</taxon>
        <taxon>Prorocentraceae</taxon>
        <taxon>Prorocentrum</taxon>
    </lineage>
</organism>
<keyword evidence="3" id="KW-1185">Reference proteome</keyword>
<name>A0ABN9Y8V3_9DINO</name>
<evidence type="ECO:0000313" key="3">
    <source>
        <dbReference type="Proteomes" id="UP001189429"/>
    </source>
</evidence>
<comment type="caution">
    <text evidence="2">The sequence shown here is derived from an EMBL/GenBank/DDBJ whole genome shotgun (WGS) entry which is preliminary data.</text>
</comment>
<feature type="region of interest" description="Disordered" evidence="1">
    <location>
        <begin position="1"/>
        <end position="123"/>
    </location>
</feature>
<evidence type="ECO:0000313" key="2">
    <source>
        <dbReference type="EMBL" id="CAK0907270.1"/>
    </source>
</evidence>
<evidence type="ECO:0000256" key="1">
    <source>
        <dbReference type="SAM" id="MobiDB-lite"/>
    </source>
</evidence>
<dbReference type="EMBL" id="CAUYUJ010021834">
    <property type="protein sequence ID" value="CAK0907270.1"/>
    <property type="molecule type" value="Genomic_DNA"/>
</dbReference>
<gene>
    <name evidence="2" type="ORF">PCOR1329_LOCUS82345</name>
</gene>
<protein>
    <submittedName>
        <fullName evidence="2">Uncharacterized protein</fullName>
    </submittedName>
</protein>
<dbReference type="Proteomes" id="UP001189429">
    <property type="component" value="Unassembled WGS sequence"/>
</dbReference>